<evidence type="ECO:0000259" key="19">
    <source>
        <dbReference type="PROSITE" id="PS51217"/>
    </source>
</evidence>
<comment type="subunit">
    <text evidence="15">Heterotrimer of RecB, RecC and RecD. All subunits contribute to DNA-binding. Interacts with RecA.</text>
</comment>
<name>A0ABZ2PKQ7_9NOCA</name>
<keyword evidence="6 15" id="KW-0347">Helicase</keyword>
<feature type="region of interest" description="DNA-binding and helicase activity, interacts with RecC" evidence="15">
    <location>
        <begin position="1"/>
        <end position="766"/>
    </location>
</feature>
<evidence type="ECO:0000256" key="12">
    <source>
        <dbReference type="ARBA" id="ARBA00023235"/>
    </source>
</evidence>
<dbReference type="EC" id="3.1.11.5" evidence="15"/>
<evidence type="ECO:0000313" key="21">
    <source>
        <dbReference type="Proteomes" id="UP001432000"/>
    </source>
</evidence>
<feature type="active site" description="For nuclease activity" evidence="15">
    <location>
        <position position="1001"/>
    </location>
</feature>
<organism evidence="20 21">
    <name type="scientific">Rhodococcus sovatensis</name>
    <dbReference type="NCBI Taxonomy" id="1805840"/>
    <lineage>
        <taxon>Bacteria</taxon>
        <taxon>Bacillati</taxon>
        <taxon>Actinomycetota</taxon>
        <taxon>Actinomycetes</taxon>
        <taxon>Mycobacteriales</taxon>
        <taxon>Nocardiaceae</taxon>
        <taxon>Rhodococcus</taxon>
    </lineage>
</organism>
<keyword evidence="12 15" id="KW-0413">Isomerase</keyword>
<dbReference type="PROSITE" id="PS51217">
    <property type="entry name" value="UVRD_HELICASE_CTER"/>
    <property type="match status" value="1"/>
</dbReference>
<evidence type="ECO:0000256" key="2">
    <source>
        <dbReference type="ARBA" id="ARBA00022723"/>
    </source>
</evidence>
<comment type="similarity">
    <text evidence="15">Belongs to the helicase family. UvrD subfamily.</text>
</comment>
<keyword evidence="5 15" id="KW-0378">Hydrolase</keyword>
<accession>A0ABZ2PKQ7</accession>
<feature type="region of interest" description="Disordered" evidence="17">
    <location>
        <begin position="796"/>
        <end position="831"/>
    </location>
</feature>
<comment type="catalytic activity">
    <reaction evidence="13 15">
        <text>Couples ATP hydrolysis with the unwinding of duplex DNA by translocating in the 3'-5' direction.</text>
        <dbReference type="EC" id="5.6.2.4"/>
    </reaction>
</comment>
<keyword evidence="4 15" id="KW-0227">DNA damage</keyword>
<evidence type="ECO:0000256" key="11">
    <source>
        <dbReference type="ARBA" id="ARBA00023204"/>
    </source>
</evidence>
<protein>
    <recommendedName>
        <fullName evidence="15">RecBCD enzyme subunit RecB</fullName>
        <ecNumber evidence="15">3.1.11.5</ecNumber>
        <ecNumber evidence="15">5.6.2.4</ecNumber>
    </recommendedName>
    <alternativeName>
        <fullName evidence="15">DNA 3'-5' helicase subunit RecB</fullName>
    </alternativeName>
    <alternativeName>
        <fullName evidence="15">Exonuclease V subunit RecB</fullName>
        <shortName evidence="15">ExoV subunit RecB</shortName>
    </alternativeName>
    <alternativeName>
        <fullName evidence="15">Helicase/nuclease RecBCD subunit RecB</fullName>
    </alternativeName>
</protein>
<sequence length="1104" mass="119857">MTDFDLLGPLPTGTTVLEASAGTGKTYAIVGLATRYVAEGIAEVSQLLLVTFSRAATQELRERTRSRFAEVEAALADASSDSTDPLVRHLAAAPADEVALRRVRLTRALSEFDSGTIATTHSFCQRMLDGLGIAGEREPEAILVEAVDDVIDEVVDDIYLRRYGRSDFGPPIGPSDARQVAREAVRDRQAQLVPESDENTEAGSRVLFATEAREEVGRRKRSAGVRDFDDLLSLLHGVLLDPVHGESACARVRDRFRVVLVDEFQDTDPLQWEILRRAFHGRSTLLLVGDPKQAIYAFRGAEVLSYLDAVALADRHLELTTNWRSDAGLLEALETVYAGAALGHEDIVAHPVGATHASSRMSDRPPLRLRTLPRTGAGPLNKSGFPAVGALRERVADDLAADIVELLESGTGLNLPGHSQVVTPGDVAVLVRTRAQIALVRAALDQVGVPSVLAGGSSVFETPSAMQWLWFLHALEQPHRGDRVRLAALTPLLGYTAESLDERGDDAVSEVSTLFRDYAVLFAQAGFAAVFEKVAAESNLEARLLGQRAGERQLTDLRHLAQLLNRAAVEESFGPSALTRWLTDRVEDPASGSVADRSRRLDSDAAAVQIATVHASKGLEFPVVYVPFAWDAAKNPYPSTLLLHDEDGKRVLDVGGRTGNGYAARKLVRDAEEAGEELRLLYVALTRAQCQVVLWWAPSYSTSVSPLHRLLFGRAKGSVQPEDKIKVPDDAVAVRQLEAWASPAGCLISIEQGGVTRARPIEKYLQTTETALEAASFRRSLDMLWRRTSYSALTAAAHDGPGVTSEPERPEKDDEPDEAPPIDDELDGIPSPMNGLPAGAAFGTLVHEVLEHLDTAAPNLESELLSRCTDAIEERLADIDPSALASALLPVLRTPLGFGTLADIAPSDHLAELDFELPLAGGDHPVSRAVTLKAIARLLREHLPADDALRPYADQLEVLESQPLRGYLTGSIDSVLRIPAGSTPGSDGHSAGFTPSYVIVDYKTNRLSRGHLTVMHFTRDRMAQEMLRSHYPLQALLYAVALHRYLRWRQPGYDPQVHLGGVQYHFVRGMVGPKTPPGCGVFDWYPPSQLVTDVSDVLAGIETS</sequence>
<reference evidence="20 21" key="1">
    <citation type="submission" date="2024-03" db="EMBL/GenBank/DDBJ databases">
        <title>Natural products discovery in diverse microorganisms through a two-stage MS feature dereplication strategy.</title>
        <authorList>
            <person name="Zhang R."/>
        </authorList>
    </citation>
    <scope>NUCLEOTIDE SEQUENCE [LARGE SCALE GENOMIC DNA]</scope>
    <source>
        <strain evidence="20 21">18930</strain>
    </source>
</reference>
<keyword evidence="21" id="KW-1185">Reference proteome</keyword>
<dbReference type="SUPFAM" id="SSF52980">
    <property type="entry name" value="Restriction endonuclease-like"/>
    <property type="match status" value="1"/>
</dbReference>
<comment type="function">
    <text evidence="15">A helicase/nuclease that prepares dsDNA breaks (DSB) for recombinational DNA repair. Binds to DSBs and unwinds DNA via a highly rapid and processive ATP-dependent bidirectional helicase activity. Unwinds dsDNA until it encounters a Chi (crossover hotspot instigator) sequence from the 3' direction. Cuts ssDNA a few nucleotides 3' to the Chi site. The properties and activities of the enzyme are changed at Chi. The Chi-altered holoenzyme produces a long 3'-ssDNA overhang and facilitates RecA-binding to the ssDNA for homologous DNA recombination and repair. Holoenzyme degrades any linearized DNA that is unable to undergo homologous recombination. In the holoenzyme this subunit contributes ATPase, 3'-5' helicase, exonuclease activity and loads RecA onto ssDNA.</text>
</comment>
<dbReference type="InterPro" id="IPR004586">
    <property type="entry name" value="RecB"/>
</dbReference>
<dbReference type="EC" id="5.6.2.4" evidence="15"/>
<evidence type="ECO:0000256" key="17">
    <source>
        <dbReference type="SAM" id="MobiDB-lite"/>
    </source>
</evidence>
<keyword evidence="1 15" id="KW-0540">Nuclease</keyword>
<dbReference type="PROSITE" id="PS51198">
    <property type="entry name" value="UVRD_HELICASE_ATP_BIND"/>
    <property type="match status" value="1"/>
</dbReference>
<comment type="miscellaneous">
    <text evidence="15">In the RecBCD complex, RecB has a slow 3'-5' helicase, an exonuclease activity and loads RecA onto ssDNA, RecD has a fast 5'-3' helicase activity, while RecC stimulates the ATPase and processivity of the RecB helicase and contributes to recognition of the Chi site.</text>
</comment>
<dbReference type="PANTHER" id="PTHR11070">
    <property type="entry name" value="UVRD / RECB / PCRA DNA HELICASE FAMILY MEMBER"/>
    <property type="match status" value="1"/>
</dbReference>
<comment type="catalytic activity">
    <reaction evidence="14 15">
        <text>ATP + H2O = ADP + phosphate + H(+)</text>
        <dbReference type="Rhea" id="RHEA:13065"/>
        <dbReference type="ChEBI" id="CHEBI:15377"/>
        <dbReference type="ChEBI" id="CHEBI:15378"/>
        <dbReference type="ChEBI" id="CHEBI:30616"/>
        <dbReference type="ChEBI" id="CHEBI:43474"/>
        <dbReference type="ChEBI" id="CHEBI:456216"/>
        <dbReference type="EC" id="5.6.2.4"/>
    </reaction>
</comment>
<dbReference type="Pfam" id="PF00580">
    <property type="entry name" value="UvrD-helicase"/>
    <property type="match status" value="1"/>
</dbReference>
<keyword evidence="9 15" id="KW-0460">Magnesium</keyword>
<keyword evidence="2 15" id="KW-0479">Metal-binding</keyword>
<evidence type="ECO:0000256" key="13">
    <source>
        <dbReference type="ARBA" id="ARBA00034617"/>
    </source>
</evidence>
<evidence type="ECO:0000256" key="14">
    <source>
        <dbReference type="ARBA" id="ARBA00048988"/>
    </source>
</evidence>
<feature type="domain" description="UvrD-like helicase C-terminal" evidence="19">
    <location>
        <begin position="351"/>
        <end position="618"/>
    </location>
</feature>
<feature type="binding site" evidence="16">
    <location>
        <begin position="19"/>
        <end position="26"/>
    </location>
    <ligand>
        <name>ATP</name>
        <dbReference type="ChEBI" id="CHEBI:30616"/>
    </ligand>
</feature>
<dbReference type="Gene3D" id="3.90.320.10">
    <property type="match status" value="1"/>
</dbReference>
<evidence type="ECO:0000256" key="8">
    <source>
        <dbReference type="ARBA" id="ARBA00022840"/>
    </source>
</evidence>
<dbReference type="InterPro" id="IPR000212">
    <property type="entry name" value="DNA_helicase_UvrD/REP"/>
</dbReference>
<dbReference type="InterPro" id="IPR027417">
    <property type="entry name" value="P-loop_NTPase"/>
</dbReference>
<evidence type="ECO:0000256" key="6">
    <source>
        <dbReference type="ARBA" id="ARBA00022806"/>
    </source>
</evidence>
<dbReference type="SUPFAM" id="SSF52540">
    <property type="entry name" value="P-loop containing nucleoside triphosphate hydrolases"/>
    <property type="match status" value="1"/>
</dbReference>
<keyword evidence="3 15" id="KW-0547">Nucleotide-binding</keyword>
<dbReference type="EMBL" id="CP147846">
    <property type="protein sequence ID" value="WXG69752.1"/>
    <property type="molecule type" value="Genomic_DNA"/>
</dbReference>
<dbReference type="InterPro" id="IPR014017">
    <property type="entry name" value="DNA_helicase_UvrD-like_C"/>
</dbReference>
<dbReference type="CDD" id="cd22352">
    <property type="entry name" value="RecB_C-like"/>
    <property type="match status" value="1"/>
</dbReference>
<feature type="region of interest" description="Nuclease activity, interacts with RecD and RecA" evidence="15">
    <location>
        <begin position="784"/>
        <end position="1104"/>
    </location>
</feature>
<evidence type="ECO:0000256" key="16">
    <source>
        <dbReference type="PROSITE-ProRule" id="PRU00560"/>
    </source>
</evidence>
<comment type="domain">
    <text evidence="15">The C-terminal domain has nuclease activity and interacts with RecD. It interacts with RecA, facilitating its loading onto ssDNA.</text>
</comment>
<dbReference type="Proteomes" id="UP001432000">
    <property type="component" value="Chromosome"/>
</dbReference>
<dbReference type="Gene3D" id="1.10.486.10">
    <property type="entry name" value="PCRA, domain 4"/>
    <property type="match status" value="1"/>
</dbReference>
<keyword evidence="11 15" id="KW-0234">DNA repair</keyword>
<keyword evidence="10 15" id="KW-0238">DNA-binding</keyword>
<comment type="domain">
    <text evidence="15">The N-terminal DNA-binding domain is a ssDNA-dependent ATPase and has ATP-dependent 3'-5' helicase function. This domain interacts with RecC.</text>
</comment>
<evidence type="ECO:0000256" key="10">
    <source>
        <dbReference type="ARBA" id="ARBA00023125"/>
    </source>
</evidence>
<evidence type="ECO:0000256" key="3">
    <source>
        <dbReference type="ARBA" id="ARBA00022741"/>
    </source>
</evidence>
<dbReference type="InterPro" id="IPR014016">
    <property type="entry name" value="UvrD-like_ATP-bd"/>
</dbReference>
<gene>
    <name evidence="15" type="primary">recB</name>
    <name evidence="20" type="ORF">WDS16_04135</name>
</gene>
<evidence type="ECO:0000259" key="18">
    <source>
        <dbReference type="PROSITE" id="PS51198"/>
    </source>
</evidence>
<evidence type="ECO:0000256" key="5">
    <source>
        <dbReference type="ARBA" id="ARBA00022801"/>
    </source>
</evidence>
<keyword evidence="8 15" id="KW-0067">ATP-binding</keyword>
<feature type="domain" description="UvrD-like helicase ATP-binding" evidence="18">
    <location>
        <begin position="1"/>
        <end position="326"/>
    </location>
</feature>
<dbReference type="HAMAP" id="MF_01485">
    <property type="entry name" value="RecB"/>
    <property type="match status" value="1"/>
</dbReference>
<evidence type="ECO:0000256" key="9">
    <source>
        <dbReference type="ARBA" id="ARBA00022842"/>
    </source>
</evidence>
<dbReference type="PANTHER" id="PTHR11070:SF23">
    <property type="entry name" value="RECBCD ENZYME SUBUNIT RECB"/>
    <property type="match status" value="1"/>
</dbReference>
<feature type="binding site" evidence="15">
    <location>
        <position position="847"/>
    </location>
    <ligand>
        <name>Mg(2+)</name>
        <dbReference type="ChEBI" id="CHEBI:18420"/>
    </ligand>
</feature>
<evidence type="ECO:0000256" key="15">
    <source>
        <dbReference type="HAMAP-Rule" id="MF_01485"/>
    </source>
</evidence>
<evidence type="ECO:0000256" key="4">
    <source>
        <dbReference type="ARBA" id="ARBA00022763"/>
    </source>
</evidence>
<keyword evidence="7 15" id="KW-0269">Exonuclease</keyword>
<feature type="compositionally biased region" description="Acidic residues" evidence="17">
    <location>
        <begin position="813"/>
        <end position="827"/>
    </location>
</feature>
<dbReference type="InterPro" id="IPR011604">
    <property type="entry name" value="PDDEXK-like_dom_sf"/>
</dbReference>
<dbReference type="Gene3D" id="3.40.50.300">
    <property type="entry name" value="P-loop containing nucleotide triphosphate hydrolases"/>
    <property type="match status" value="3"/>
</dbReference>
<comment type="catalytic activity">
    <reaction evidence="15">
        <text>Exonucleolytic cleavage (in the presence of ATP) in either 5'- to 3'- or 3'- to 5'-direction to yield 5'-phosphooligonucleotides.</text>
        <dbReference type="EC" id="3.1.11.5"/>
    </reaction>
</comment>
<feature type="binding site" evidence="15">
    <location>
        <position position="1001"/>
    </location>
    <ligand>
        <name>Mg(2+)</name>
        <dbReference type="ChEBI" id="CHEBI:18420"/>
    </ligand>
</feature>
<evidence type="ECO:0000256" key="1">
    <source>
        <dbReference type="ARBA" id="ARBA00022722"/>
    </source>
</evidence>
<comment type="cofactor">
    <cofactor evidence="15">
        <name>Mg(2+)</name>
        <dbReference type="ChEBI" id="CHEBI:18420"/>
    </cofactor>
    <text evidence="15">Binds 1 Mg(2+) ion per subunit.</text>
</comment>
<proteinExistence type="inferred from homology"/>
<dbReference type="Pfam" id="PF13361">
    <property type="entry name" value="UvrD_C"/>
    <property type="match status" value="1"/>
</dbReference>
<evidence type="ECO:0000313" key="20">
    <source>
        <dbReference type="EMBL" id="WXG69752.1"/>
    </source>
</evidence>
<evidence type="ECO:0000256" key="7">
    <source>
        <dbReference type="ARBA" id="ARBA00022839"/>
    </source>
</evidence>
<feature type="binding site" evidence="15">
    <location>
        <position position="973"/>
    </location>
    <ligand>
        <name>Mg(2+)</name>
        <dbReference type="ChEBI" id="CHEBI:18420"/>
    </ligand>
</feature>
<dbReference type="RefSeq" id="WP_338890718.1">
    <property type="nucleotide sequence ID" value="NZ_CP147846.1"/>
</dbReference>
<dbReference type="InterPro" id="IPR011335">
    <property type="entry name" value="Restrct_endonuc-II-like"/>
</dbReference>